<protein>
    <submittedName>
        <fullName evidence="1">Uncharacterized protein</fullName>
    </submittedName>
</protein>
<keyword evidence="2" id="KW-1185">Reference proteome</keyword>
<organism evidence="1 2">
    <name type="scientific">Hydrogenophaga bisanensis</name>
    <dbReference type="NCBI Taxonomy" id="439611"/>
    <lineage>
        <taxon>Bacteria</taxon>
        <taxon>Pseudomonadati</taxon>
        <taxon>Pseudomonadota</taxon>
        <taxon>Betaproteobacteria</taxon>
        <taxon>Burkholderiales</taxon>
        <taxon>Comamonadaceae</taxon>
        <taxon>Hydrogenophaga</taxon>
    </lineage>
</organism>
<evidence type="ECO:0000313" key="1">
    <source>
        <dbReference type="EMBL" id="MFC7436212.1"/>
    </source>
</evidence>
<dbReference type="RefSeq" id="WP_382259696.1">
    <property type="nucleotide sequence ID" value="NZ_JBHTBX010000015.1"/>
</dbReference>
<sequence>MELKQQVFVNVNDAGYPEVIDQMTTDGKGLYSGQTIEEIRQRYPKIELRDFDAVIEQQEAHLRTAPEMISEDQFNDALEMLPPDNWVRTPAGESFAFSERYSGRMTTIYARLGRTYWKFIDVASLGHMAIMERIGAEVQRRVPA</sequence>
<evidence type="ECO:0000313" key="2">
    <source>
        <dbReference type="Proteomes" id="UP001596495"/>
    </source>
</evidence>
<proteinExistence type="predicted"/>
<reference evidence="2" key="1">
    <citation type="journal article" date="2019" name="Int. J. Syst. Evol. Microbiol.">
        <title>The Global Catalogue of Microorganisms (GCM) 10K type strain sequencing project: providing services to taxonomists for standard genome sequencing and annotation.</title>
        <authorList>
            <consortium name="The Broad Institute Genomics Platform"/>
            <consortium name="The Broad Institute Genome Sequencing Center for Infectious Disease"/>
            <person name="Wu L."/>
            <person name="Ma J."/>
        </authorList>
    </citation>
    <scope>NUCLEOTIDE SEQUENCE [LARGE SCALE GENOMIC DNA]</scope>
    <source>
        <strain evidence="2">CCUG 54518</strain>
    </source>
</reference>
<accession>A0ABW2RDM9</accession>
<dbReference type="EMBL" id="JBHTBX010000015">
    <property type="protein sequence ID" value="MFC7436212.1"/>
    <property type="molecule type" value="Genomic_DNA"/>
</dbReference>
<comment type="caution">
    <text evidence="1">The sequence shown here is derived from an EMBL/GenBank/DDBJ whole genome shotgun (WGS) entry which is preliminary data.</text>
</comment>
<dbReference type="Proteomes" id="UP001596495">
    <property type="component" value="Unassembled WGS sequence"/>
</dbReference>
<name>A0ABW2RDM9_9BURK</name>
<gene>
    <name evidence="1" type="ORF">ACFQNJ_17020</name>
</gene>